<feature type="domain" description="HTH luxR-type" evidence="5">
    <location>
        <begin position="230"/>
        <end position="295"/>
    </location>
</feature>
<dbReference type="EMBL" id="CP076022">
    <property type="protein sequence ID" value="QWC11412.1"/>
    <property type="molecule type" value="Genomic_DNA"/>
</dbReference>
<evidence type="ECO:0000256" key="2">
    <source>
        <dbReference type="ARBA" id="ARBA00023125"/>
    </source>
</evidence>
<evidence type="ECO:0000256" key="1">
    <source>
        <dbReference type="ARBA" id="ARBA00023015"/>
    </source>
</evidence>
<dbReference type="SMART" id="SM00421">
    <property type="entry name" value="HTH_LUXR"/>
    <property type="match status" value="1"/>
</dbReference>
<dbReference type="SUPFAM" id="SSF52540">
    <property type="entry name" value="P-loop containing nucleoside triphosphate hydrolases"/>
    <property type="match status" value="1"/>
</dbReference>
<dbReference type="Gene3D" id="1.10.10.10">
    <property type="entry name" value="Winged helix-like DNA-binding domain superfamily/Winged helix DNA-binding domain"/>
    <property type="match status" value="1"/>
</dbReference>
<evidence type="ECO:0000313" key="6">
    <source>
        <dbReference type="EMBL" id="QWC11412.1"/>
    </source>
</evidence>
<organism evidence="6 7">
    <name type="scientific">Arthrobacter jiangjiafuii</name>
    <dbReference type="NCBI Taxonomy" id="2817475"/>
    <lineage>
        <taxon>Bacteria</taxon>
        <taxon>Bacillati</taxon>
        <taxon>Actinomycetota</taxon>
        <taxon>Actinomycetes</taxon>
        <taxon>Micrococcales</taxon>
        <taxon>Micrococcaceae</taxon>
        <taxon>Arthrobacter</taxon>
    </lineage>
</organism>
<dbReference type="Gene3D" id="3.40.50.300">
    <property type="entry name" value="P-loop containing nucleotide triphosphate hydrolases"/>
    <property type="match status" value="1"/>
</dbReference>
<dbReference type="CDD" id="cd06170">
    <property type="entry name" value="LuxR_C_like"/>
    <property type="match status" value="1"/>
</dbReference>
<dbReference type="PANTHER" id="PTHR44688">
    <property type="entry name" value="DNA-BINDING TRANSCRIPTIONAL ACTIVATOR DEVR_DOSR"/>
    <property type="match status" value="1"/>
</dbReference>
<keyword evidence="2" id="KW-0238">DNA-binding</keyword>
<name>A0A975M7N6_9MICC</name>
<sequence length="297" mass="31394">MCVSPAGLLHPPPLMGRELSRPRLVPATGTGTTEVWSAAGTGKTTLLAMWASELASAGETTAWISLPAVGGPAPLLAALTRILPGPDGRRLTVLIDDIHCLDTAADGGRWLAALIASRPWNVRFVLAGRHPPQLPYNDGARSRPAPPAADSPSGGATLTYGTQELAFTTAETAAFLGARGIHLIQQDLDIVQALTGGWAAALTLLPGMYLGYDSHRPTPANRDRDYGSPPGSLFELLTPKEQEILHELPQYQTVQSIAARQQLSPNTVKTHIRSLYQKLGVTSRAAAVSKAIDNGLL</sequence>
<keyword evidence="1" id="KW-0805">Transcription regulation</keyword>
<dbReference type="InterPro" id="IPR016032">
    <property type="entry name" value="Sig_transdc_resp-reg_C-effctor"/>
</dbReference>
<evidence type="ECO:0000259" key="5">
    <source>
        <dbReference type="PROSITE" id="PS50043"/>
    </source>
</evidence>
<dbReference type="InterPro" id="IPR036388">
    <property type="entry name" value="WH-like_DNA-bd_sf"/>
</dbReference>
<dbReference type="Pfam" id="PF00196">
    <property type="entry name" value="GerE"/>
    <property type="match status" value="1"/>
</dbReference>
<dbReference type="KEGG" id="ajg:KKR91_07640"/>
<dbReference type="Proteomes" id="UP000676885">
    <property type="component" value="Chromosome"/>
</dbReference>
<dbReference type="SUPFAM" id="SSF46894">
    <property type="entry name" value="C-terminal effector domain of the bipartite response regulators"/>
    <property type="match status" value="1"/>
</dbReference>
<evidence type="ECO:0000256" key="4">
    <source>
        <dbReference type="SAM" id="MobiDB-lite"/>
    </source>
</evidence>
<dbReference type="PANTHER" id="PTHR44688:SF16">
    <property type="entry name" value="DNA-BINDING TRANSCRIPTIONAL ACTIVATOR DEVR_DOSR"/>
    <property type="match status" value="1"/>
</dbReference>
<gene>
    <name evidence="6" type="ORF">KKR91_07640</name>
</gene>
<reference evidence="6 7" key="1">
    <citation type="submission" date="2021-05" db="EMBL/GenBank/DDBJ databases">
        <title>Novel species in genus Arthrobacter.</title>
        <authorList>
            <person name="Zhang G."/>
        </authorList>
    </citation>
    <scope>NUCLEOTIDE SEQUENCE [LARGE SCALE GENOMIC DNA]</scope>
    <source>
        <strain evidence="7">zg-ZUI227</strain>
    </source>
</reference>
<evidence type="ECO:0000313" key="7">
    <source>
        <dbReference type="Proteomes" id="UP000676885"/>
    </source>
</evidence>
<dbReference type="GO" id="GO:0006355">
    <property type="term" value="P:regulation of DNA-templated transcription"/>
    <property type="evidence" value="ECO:0007669"/>
    <property type="project" value="InterPro"/>
</dbReference>
<dbReference type="GO" id="GO:0003677">
    <property type="term" value="F:DNA binding"/>
    <property type="evidence" value="ECO:0007669"/>
    <property type="project" value="UniProtKB-KW"/>
</dbReference>
<dbReference type="InterPro" id="IPR027417">
    <property type="entry name" value="P-loop_NTPase"/>
</dbReference>
<dbReference type="InterPro" id="IPR000792">
    <property type="entry name" value="Tscrpt_reg_LuxR_C"/>
</dbReference>
<accession>A0A975M7N6</accession>
<keyword evidence="3" id="KW-0804">Transcription</keyword>
<feature type="region of interest" description="Disordered" evidence="4">
    <location>
        <begin position="135"/>
        <end position="156"/>
    </location>
</feature>
<keyword evidence="7" id="KW-1185">Reference proteome</keyword>
<dbReference type="RefSeq" id="WP_210231089.1">
    <property type="nucleotide sequence ID" value="NZ_CP076022.1"/>
</dbReference>
<dbReference type="AlphaFoldDB" id="A0A975M7N6"/>
<dbReference type="PROSITE" id="PS50043">
    <property type="entry name" value="HTH_LUXR_2"/>
    <property type="match status" value="1"/>
</dbReference>
<proteinExistence type="predicted"/>
<evidence type="ECO:0000256" key="3">
    <source>
        <dbReference type="ARBA" id="ARBA00023163"/>
    </source>
</evidence>
<protein>
    <recommendedName>
        <fullName evidence="5">HTH luxR-type domain-containing protein</fullName>
    </recommendedName>
</protein>